<dbReference type="Gene3D" id="1.10.10.60">
    <property type="entry name" value="Homeodomain-like"/>
    <property type="match status" value="2"/>
</dbReference>
<accession>A0A9J6ZJV8</accession>
<dbReference type="SMART" id="SM00448">
    <property type="entry name" value="REC"/>
    <property type="match status" value="1"/>
</dbReference>
<dbReference type="GO" id="GO:0005737">
    <property type="term" value="C:cytoplasm"/>
    <property type="evidence" value="ECO:0007669"/>
    <property type="project" value="UniProtKB-SubCell"/>
</dbReference>
<dbReference type="Gene3D" id="3.40.50.2300">
    <property type="match status" value="1"/>
</dbReference>
<dbReference type="PROSITE" id="PS00041">
    <property type="entry name" value="HTH_ARAC_FAMILY_1"/>
    <property type="match status" value="1"/>
</dbReference>
<dbReference type="PANTHER" id="PTHR42713">
    <property type="entry name" value="HISTIDINE KINASE-RELATED"/>
    <property type="match status" value="1"/>
</dbReference>
<evidence type="ECO:0000256" key="6">
    <source>
        <dbReference type="ARBA" id="ARBA00023125"/>
    </source>
</evidence>
<dbReference type="PROSITE" id="PS01124">
    <property type="entry name" value="HTH_ARAC_FAMILY_2"/>
    <property type="match status" value="1"/>
</dbReference>
<evidence type="ECO:0000259" key="10">
    <source>
        <dbReference type="PROSITE" id="PS50110"/>
    </source>
</evidence>
<dbReference type="Proteomes" id="UP001056756">
    <property type="component" value="Chromosome"/>
</dbReference>
<dbReference type="SUPFAM" id="SSF46689">
    <property type="entry name" value="Homeodomain-like"/>
    <property type="match status" value="1"/>
</dbReference>
<comment type="subcellular location">
    <subcellularLocation>
        <location evidence="1">Cytoplasm</location>
    </subcellularLocation>
</comment>
<dbReference type="GO" id="GO:0000160">
    <property type="term" value="P:phosphorelay signal transduction system"/>
    <property type="evidence" value="ECO:0007669"/>
    <property type="project" value="UniProtKB-KW"/>
</dbReference>
<dbReference type="Pfam" id="PF00072">
    <property type="entry name" value="Response_reg"/>
    <property type="match status" value="1"/>
</dbReference>
<dbReference type="KEGG" id="plig:NAG76_09420"/>
<dbReference type="InterPro" id="IPR018060">
    <property type="entry name" value="HTH_AraC"/>
</dbReference>
<name>A0A9J6ZJV8_9BACL</name>
<evidence type="ECO:0000256" key="3">
    <source>
        <dbReference type="ARBA" id="ARBA00022553"/>
    </source>
</evidence>
<gene>
    <name evidence="11" type="ORF">NAG76_09420</name>
</gene>
<dbReference type="SUPFAM" id="SSF52172">
    <property type="entry name" value="CheY-like"/>
    <property type="match status" value="1"/>
</dbReference>
<evidence type="ECO:0000256" key="8">
    <source>
        <dbReference type="PROSITE-ProRule" id="PRU00169"/>
    </source>
</evidence>
<dbReference type="PANTHER" id="PTHR42713:SF3">
    <property type="entry name" value="TRANSCRIPTIONAL REGULATORY PROTEIN HPTR"/>
    <property type="match status" value="1"/>
</dbReference>
<keyword evidence="3 8" id="KW-0597">Phosphoprotein</keyword>
<proteinExistence type="predicted"/>
<dbReference type="InterPro" id="IPR001789">
    <property type="entry name" value="Sig_transdc_resp-reg_receiver"/>
</dbReference>
<keyword evidence="4" id="KW-0902">Two-component regulatory system</keyword>
<keyword evidence="7" id="KW-0804">Transcription</keyword>
<keyword evidence="6" id="KW-0238">DNA-binding</keyword>
<dbReference type="EMBL" id="CP097899">
    <property type="protein sequence ID" value="URN96414.1"/>
    <property type="molecule type" value="Genomic_DNA"/>
</dbReference>
<dbReference type="CDD" id="cd17536">
    <property type="entry name" value="REC_YesN-like"/>
    <property type="match status" value="1"/>
</dbReference>
<evidence type="ECO:0000256" key="1">
    <source>
        <dbReference type="ARBA" id="ARBA00004496"/>
    </source>
</evidence>
<dbReference type="InterPro" id="IPR051552">
    <property type="entry name" value="HptR"/>
</dbReference>
<evidence type="ECO:0000256" key="5">
    <source>
        <dbReference type="ARBA" id="ARBA00023015"/>
    </source>
</evidence>
<feature type="domain" description="HTH araC/xylS-type" evidence="9">
    <location>
        <begin position="255"/>
        <end position="353"/>
    </location>
</feature>
<dbReference type="GO" id="GO:0043565">
    <property type="term" value="F:sequence-specific DNA binding"/>
    <property type="evidence" value="ECO:0007669"/>
    <property type="project" value="InterPro"/>
</dbReference>
<keyword evidence="5" id="KW-0805">Transcription regulation</keyword>
<reference evidence="11" key="1">
    <citation type="submission" date="2022-05" db="EMBL/GenBank/DDBJ databases">
        <title>Novel bacterial taxa in a minimal lignocellulolytic consortium and its capacity to transform plastics disclosed by genome-resolved metagenomics.</title>
        <authorList>
            <person name="Rodriguez C.A.D."/>
            <person name="Diaz-Garcia L."/>
            <person name="Herrera K."/>
            <person name="Tarazona N.A."/>
            <person name="Sproer C."/>
            <person name="Overmann J."/>
            <person name="Jimenez D.J."/>
        </authorList>
    </citation>
    <scope>NUCLEOTIDE SEQUENCE</scope>
    <source>
        <strain evidence="11">MAG5</strain>
    </source>
</reference>
<evidence type="ECO:0000256" key="2">
    <source>
        <dbReference type="ARBA" id="ARBA00022490"/>
    </source>
</evidence>
<evidence type="ECO:0000256" key="7">
    <source>
        <dbReference type="ARBA" id="ARBA00023163"/>
    </source>
</evidence>
<feature type="modified residue" description="4-aspartylphosphate" evidence="8">
    <location>
        <position position="55"/>
    </location>
</feature>
<sequence>MYSVLLVDDEPLAIEGLRMFVDWEGHGFRICGMCENGTEALAVAQKLMPDVIVTDIRMPQMDGLELIGQLQGERGVDSTEFVVISAYSEFSFAKRAMQLGVHNFLMKPIIEEDADEVLSRIRIRLDKKRAIQRKVEGNQESSLPALMVQKLKKVLQAVEEVDWKRATQEIDSLFQEKGSQILECSEIFLGSLSVQCSKLIFECGGDPALLIIPNSYPSHQEQTQSEFVQKRIHSYVEQAIRTLQSLRKQRPSTLTEIDRYVSNYYRNPLSIRDVATKFYLNPVYLGKAYQEKFGCSLIDRMHNLRISEACEKLRGTNEPISSIAAQVGYTQYHYFLRHFEQRIGMKPMEYRIAQG</sequence>
<evidence type="ECO:0000313" key="12">
    <source>
        <dbReference type="Proteomes" id="UP001056756"/>
    </source>
</evidence>
<dbReference type="Pfam" id="PF12833">
    <property type="entry name" value="HTH_18"/>
    <property type="match status" value="1"/>
</dbReference>
<dbReference type="InterPro" id="IPR009057">
    <property type="entry name" value="Homeodomain-like_sf"/>
</dbReference>
<dbReference type="GO" id="GO:0003700">
    <property type="term" value="F:DNA-binding transcription factor activity"/>
    <property type="evidence" value="ECO:0007669"/>
    <property type="project" value="InterPro"/>
</dbReference>
<dbReference type="InterPro" id="IPR018062">
    <property type="entry name" value="HTH_AraC-typ_CS"/>
</dbReference>
<keyword evidence="2" id="KW-0963">Cytoplasm</keyword>
<protein>
    <submittedName>
        <fullName evidence="11">Response regulator</fullName>
    </submittedName>
</protein>
<dbReference type="AlphaFoldDB" id="A0A9J6ZJV8"/>
<evidence type="ECO:0000313" key="11">
    <source>
        <dbReference type="EMBL" id="URN96414.1"/>
    </source>
</evidence>
<organism evidence="11 12">
    <name type="scientific">Candidatus Pristimantibacillus lignocellulolyticus</name>
    <dbReference type="NCBI Taxonomy" id="2994561"/>
    <lineage>
        <taxon>Bacteria</taxon>
        <taxon>Bacillati</taxon>
        <taxon>Bacillota</taxon>
        <taxon>Bacilli</taxon>
        <taxon>Bacillales</taxon>
        <taxon>Paenibacillaceae</taxon>
        <taxon>Candidatus Pristimantibacillus</taxon>
    </lineage>
</organism>
<evidence type="ECO:0000259" key="9">
    <source>
        <dbReference type="PROSITE" id="PS01124"/>
    </source>
</evidence>
<dbReference type="SMART" id="SM00342">
    <property type="entry name" value="HTH_ARAC"/>
    <property type="match status" value="1"/>
</dbReference>
<dbReference type="InterPro" id="IPR011006">
    <property type="entry name" value="CheY-like_superfamily"/>
</dbReference>
<dbReference type="PROSITE" id="PS50110">
    <property type="entry name" value="RESPONSE_REGULATORY"/>
    <property type="match status" value="1"/>
</dbReference>
<feature type="domain" description="Response regulatory" evidence="10">
    <location>
        <begin position="3"/>
        <end position="122"/>
    </location>
</feature>
<evidence type="ECO:0000256" key="4">
    <source>
        <dbReference type="ARBA" id="ARBA00023012"/>
    </source>
</evidence>